<keyword evidence="3" id="KW-1185">Reference proteome</keyword>
<evidence type="ECO:0000313" key="3">
    <source>
        <dbReference type="Proteomes" id="UP000620327"/>
    </source>
</evidence>
<dbReference type="Pfam" id="PF13552">
    <property type="entry name" value="DUF4127"/>
    <property type="match status" value="1"/>
</dbReference>
<sequence>MKKRILAAALCLALLSGCGARPPLDLPDAESDRAVIAYVPLDDRPDNVGRVEYLAESLGYVLNMPEEWMFKTLLDGQMEDYYAENGLETQSWTGQSGYPGLLYDWVLEQEASGCDRYLLSVDQLLYGGLVASRLAETTTERDGEPWPLTDLLESLLSALAEDPNNEVWLLDSVMRLAPTVGYAGGTLEYYNAMRTIGAAPRKTLTGDELTLENIHATYDTDADGHDLLRFEDSVMHDAALRYTEHRINKLTLSGELLETVSRIGGDRFHVLIGIDDSSSEDCIQKNEIAYLQARLRAGDVILSGVDDLAFKAVAKLYLSEIGWNGAQINVQYFGGTEDRPACDYDYKPLTEIVAEHLGYFDLTVEDTPADLYVLVLTQPEDAAQKQQYIQELTAVLNERLKANLPVILIDAGNGQYGTVFHDALTKKAELGKLLSYAGFLDMAIVTGTALSHGVARYAHLVQGRTSQAEEVAFCKTLADSILKDFCYKNVVREDILSYVRNDLGGDANNFCLPELDRPAIVARLTAGMDKATAPVLKNLERSSLLIGLKPHVDTVTAHWGKVCLSNYRFPWNRAFEIDMDISVDPLTR</sequence>
<protein>
    <submittedName>
        <fullName evidence="2">DUF4127 family protein</fullName>
    </submittedName>
</protein>
<proteinExistence type="predicted"/>
<name>A0A923MI66_9FIRM</name>
<feature type="chain" id="PRO_5037504966" evidence="1">
    <location>
        <begin position="21"/>
        <end position="588"/>
    </location>
</feature>
<gene>
    <name evidence="2" type="ORF">H8Z83_12540</name>
</gene>
<evidence type="ECO:0000313" key="2">
    <source>
        <dbReference type="EMBL" id="MBC5771135.1"/>
    </source>
</evidence>
<dbReference type="PROSITE" id="PS51257">
    <property type="entry name" value="PROKAR_LIPOPROTEIN"/>
    <property type="match status" value="1"/>
</dbReference>
<keyword evidence="1" id="KW-0732">Signal</keyword>
<evidence type="ECO:0000256" key="1">
    <source>
        <dbReference type="SAM" id="SignalP"/>
    </source>
</evidence>
<reference evidence="2" key="1">
    <citation type="submission" date="2020-08" db="EMBL/GenBank/DDBJ databases">
        <title>Genome public.</title>
        <authorList>
            <person name="Liu C."/>
            <person name="Sun Q."/>
        </authorList>
    </citation>
    <scope>NUCLEOTIDE SEQUENCE</scope>
    <source>
        <strain evidence="2">BX15</strain>
    </source>
</reference>
<dbReference type="AlphaFoldDB" id="A0A923MI66"/>
<comment type="caution">
    <text evidence="2">The sequence shown here is derived from an EMBL/GenBank/DDBJ whole genome shotgun (WGS) entry which is preliminary data.</text>
</comment>
<dbReference type="InterPro" id="IPR025394">
    <property type="entry name" value="DUF4127"/>
</dbReference>
<organism evidence="2 3">
    <name type="scientific">Dysosmobacter segnis</name>
    <dbReference type="NCBI Taxonomy" id="2763042"/>
    <lineage>
        <taxon>Bacteria</taxon>
        <taxon>Bacillati</taxon>
        <taxon>Bacillota</taxon>
        <taxon>Clostridia</taxon>
        <taxon>Eubacteriales</taxon>
        <taxon>Oscillospiraceae</taxon>
        <taxon>Dysosmobacter</taxon>
    </lineage>
</organism>
<dbReference type="Proteomes" id="UP000620327">
    <property type="component" value="Unassembled WGS sequence"/>
</dbReference>
<feature type="signal peptide" evidence="1">
    <location>
        <begin position="1"/>
        <end position="20"/>
    </location>
</feature>
<dbReference type="EMBL" id="JACOQI010000013">
    <property type="protein sequence ID" value="MBC5771135.1"/>
    <property type="molecule type" value="Genomic_DNA"/>
</dbReference>
<dbReference type="RefSeq" id="WP_187015363.1">
    <property type="nucleotide sequence ID" value="NZ_JACOQI010000013.1"/>
</dbReference>
<accession>A0A923MI66</accession>